<name>A0A392U4L8_9FABA</name>
<organism evidence="1 2">
    <name type="scientific">Trifolium medium</name>
    <dbReference type="NCBI Taxonomy" id="97028"/>
    <lineage>
        <taxon>Eukaryota</taxon>
        <taxon>Viridiplantae</taxon>
        <taxon>Streptophyta</taxon>
        <taxon>Embryophyta</taxon>
        <taxon>Tracheophyta</taxon>
        <taxon>Spermatophyta</taxon>
        <taxon>Magnoliopsida</taxon>
        <taxon>eudicotyledons</taxon>
        <taxon>Gunneridae</taxon>
        <taxon>Pentapetalae</taxon>
        <taxon>rosids</taxon>
        <taxon>fabids</taxon>
        <taxon>Fabales</taxon>
        <taxon>Fabaceae</taxon>
        <taxon>Papilionoideae</taxon>
        <taxon>50 kb inversion clade</taxon>
        <taxon>NPAAA clade</taxon>
        <taxon>Hologalegina</taxon>
        <taxon>IRL clade</taxon>
        <taxon>Trifolieae</taxon>
        <taxon>Trifolium</taxon>
    </lineage>
</organism>
<dbReference type="EMBL" id="LXQA010729158">
    <property type="protein sequence ID" value="MCI68028.1"/>
    <property type="molecule type" value="Genomic_DNA"/>
</dbReference>
<keyword evidence="2" id="KW-1185">Reference proteome</keyword>
<comment type="caution">
    <text evidence="1">The sequence shown here is derived from an EMBL/GenBank/DDBJ whole genome shotgun (WGS) entry which is preliminary data.</text>
</comment>
<reference evidence="1 2" key="1">
    <citation type="journal article" date="2018" name="Front. Plant Sci.">
        <title>Red Clover (Trifolium pratense) and Zigzag Clover (T. medium) - A Picture of Genomic Similarities and Differences.</title>
        <authorList>
            <person name="Dluhosova J."/>
            <person name="Istvanek J."/>
            <person name="Nedelnik J."/>
            <person name="Repkova J."/>
        </authorList>
    </citation>
    <scope>NUCLEOTIDE SEQUENCE [LARGE SCALE GENOMIC DNA]</scope>
    <source>
        <strain evidence="2">cv. 10/8</strain>
        <tissue evidence="1">Leaf</tissue>
    </source>
</reference>
<proteinExistence type="predicted"/>
<evidence type="ECO:0000313" key="1">
    <source>
        <dbReference type="EMBL" id="MCI68028.1"/>
    </source>
</evidence>
<dbReference type="InterPro" id="IPR027417">
    <property type="entry name" value="P-loop_NTPase"/>
</dbReference>
<accession>A0A392U4L8</accession>
<dbReference type="Proteomes" id="UP000265520">
    <property type="component" value="Unassembled WGS sequence"/>
</dbReference>
<feature type="non-terminal residue" evidence="1">
    <location>
        <position position="55"/>
    </location>
</feature>
<dbReference type="Gene3D" id="3.40.50.300">
    <property type="entry name" value="P-loop containing nucleotide triphosphate hydrolases"/>
    <property type="match status" value="1"/>
</dbReference>
<sequence>MIQRKIADDLGLVLNRQSVEGRGWEILERLKEFNDKKVKVLIVLDDVWQELNFEW</sequence>
<evidence type="ECO:0000313" key="2">
    <source>
        <dbReference type="Proteomes" id="UP000265520"/>
    </source>
</evidence>
<protein>
    <submittedName>
        <fullName evidence="1">Rpp4 candidate</fullName>
    </submittedName>
</protein>
<dbReference type="AlphaFoldDB" id="A0A392U4L8"/>